<evidence type="ECO:0000256" key="3">
    <source>
        <dbReference type="ARBA" id="ARBA00022723"/>
    </source>
</evidence>
<name>A0A011PZR0_9PROT</name>
<organism evidence="9 10">
    <name type="scientific">Candidatus Accumulibacter appositus</name>
    <dbReference type="NCBI Taxonomy" id="1454003"/>
    <lineage>
        <taxon>Bacteria</taxon>
        <taxon>Pseudomonadati</taxon>
        <taxon>Pseudomonadota</taxon>
        <taxon>Betaproteobacteria</taxon>
        <taxon>Candidatus Accumulibacter</taxon>
    </lineage>
</organism>
<gene>
    <name evidence="9" type="ORF">AW10_00539</name>
</gene>
<keyword evidence="1" id="KW-0813">Transport</keyword>
<feature type="domain" description="Cytochrome c" evidence="8">
    <location>
        <begin position="181"/>
        <end position="263"/>
    </location>
</feature>
<keyword evidence="3 6" id="KW-0479">Metal-binding</keyword>
<keyword evidence="4" id="KW-0249">Electron transport</keyword>
<evidence type="ECO:0000256" key="6">
    <source>
        <dbReference type="PROSITE-ProRule" id="PRU00433"/>
    </source>
</evidence>
<dbReference type="SUPFAM" id="SSF46626">
    <property type="entry name" value="Cytochrome c"/>
    <property type="match status" value="1"/>
</dbReference>
<dbReference type="STRING" id="1454003.AW10_00539"/>
<evidence type="ECO:0000256" key="4">
    <source>
        <dbReference type="ARBA" id="ARBA00022982"/>
    </source>
</evidence>
<feature type="chain" id="PRO_5001462122" evidence="7">
    <location>
        <begin position="24"/>
        <end position="269"/>
    </location>
</feature>
<dbReference type="InterPro" id="IPR009056">
    <property type="entry name" value="Cyt_c-like_dom"/>
</dbReference>
<keyword evidence="5 6" id="KW-0408">Iron</keyword>
<evidence type="ECO:0000256" key="5">
    <source>
        <dbReference type="ARBA" id="ARBA00023004"/>
    </source>
</evidence>
<dbReference type="PANTHER" id="PTHR37823:SF1">
    <property type="entry name" value="CYTOCHROME C-553-LIKE"/>
    <property type="match status" value="1"/>
</dbReference>
<dbReference type="InterPro" id="IPR051811">
    <property type="entry name" value="Cytochrome_c550/c551-like"/>
</dbReference>
<evidence type="ECO:0000313" key="9">
    <source>
        <dbReference type="EMBL" id="EXI82432.1"/>
    </source>
</evidence>
<dbReference type="PANTHER" id="PTHR37823">
    <property type="entry name" value="CYTOCHROME C-553-LIKE"/>
    <property type="match status" value="1"/>
</dbReference>
<dbReference type="Proteomes" id="UP000021816">
    <property type="component" value="Unassembled WGS sequence"/>
</dbReference>
<accession>A0A011PZR0</accession>
<dbReference type="GO" id="GO:0020037">
    <property type="term" value="F:heme binding"/>
    <property type="evidence" value="ECO:0007669"/>
    <property type="project" value="InterPro"/>
</dbReference>
<keyword evidence="2 6" id="KW-0349">Heme</keyword>
<evidence type="ECO:0000256" key="1">
    <source>
        <dbReference type="ARBA" id="ARBA00022448"/>
    </source>
</evidence>
<protein>
    <submittedName>
        <fullName evidence="9">Putative heme-binding domain protein</fullName>
    </submittedName>
</protein>
<sequence length="269" mass="29467" precursor="true">MHAFLTRSFFALAILVVSAAVFAQSASPVLTVDGENGRQSLSLDDLRGRLETHEIEVVNPDLGRPVRYLTFSLADVLSLMDAGDAEDLVFHCLDGYESNTAAANVAKLDLRLAYGEDGVPGRWSPIPTGKTMTDPAPFIVISANTSDSKIFSWPFQMTRIEAVSFATKFPLTLPTGAPADSEVSRGFTVFREQCLKCHSVNLQGGEVGPELNIPKNITEYRSTGFLRQWILDPSQFRARARMPPTQLTPGEIDEVIAYLRYMAGHKKGG</sequence>
<evidence type="ECO:0000256" key="7">
    <source>
        <dbReference type="SAM" id="SignalP"/>
    </source>
</evidence>
<dbReference type="PATRIC" id="fig|1454003.3.peg.555"/>
<feature type="signal peptide" evidence="7">
    <location>
        <begin position="1"/>
        <end position="23"/>
    </location>
</feature>
<dbReference type="EMBL" id="JEMX01000011">
    <property type="protein sequence ID" value="EXI82432.1"/>
    <property type="molecule type" value="Genomic_DNA"/>
</dbReference>
<evidence type="ECO:0000256" key="2">
    <source>
        <dbReference type="ARBA" id="ARBA00022617"/>
    </source>
</evidence>
<evidence type="ECO:0000313" key="10">
    <source>
        <dbReference type="Proteomes" id="UP000021816"/>
    </source>
</evidence>
<evidence type="ECO:0000259" key="8">
    <source>
        <dbReference type="PROSITE" id="PS51007"/>
    </source>
</evidence>
<dbReference type="GO" id="GO:0046872">
    <property type="term" value="F:metal ion binding"/>
    <property type="evidence" value="ECO:0007669"/>
    <property type="project" value="UniProtKB-KW"/>
</dbReference>
<dbReference type="InterPro" id="IPR036909">
    <property type="entry name" value="Cyt_c-like_dom_sf"/>
</dbReference>
<comment type="caution">
    <text evidence="9">The sequence shown here is derived from an EMBL/GenBank/DDBJ whole genome shotgun (WGS) entry which is preliminary data.</text>
</comment>
<reference evidence="9 10" key="1">
    <citation type="submission" date="2014-02" db="EMBL/GenBank/DDBJ databases">
        <title>Expanding our view of genomic diversity in Candidatus Accumulibacter clades.</title>
        <authorList>
            <person name="Skennerton C.T."/>
            <person name="Barr J.J."/>
            <person name="Slater F.R."/>
            <person name="Bond P.L."/>
            <person name="Tyson G.W."/>
        </authorList>
    </citation>
    <scope>NUCLEOTIDE SEQUENCE [LARGE SCALE GENOMIC DNA]</scope>
    <source>
        <strain evidence="10">BA-92</strain>
    </source>
</reference>
<dbReference type="Pfam" id="PF00034">
    <property type="entry name" value="Cytochrom_C"/>
    <property type="match status" value="1"/>
</dbReference>
<dbReference type="PROSITE" id="PS51007">
    <property type="entry name" value="CYTC"/>
    <property type="match status" value="1"/>
</dbReference>
<keyword evidence="7" id="KW-0732">Signal</keyword>
<proteinExistence type="predicted"/>
<dbReference type="GO" id="GO:0009055">
    <property type="term" value="F:electron transfer activity"/>
    <property type="evidence" value="ECO:0007669"/>
    <property type="project" value="InterPro"/>
</dbReference>
<dbReference type="AlphaFoldDB" id="A0A011PZR0"/>
<dbReference type="Gene3D" id="1.10.760.10">
    <property type="entry name" value="Cytochrome c-like domain"/>
    <property type="match status" value="1"/>
</dbReference>